<gene>
    <name evidence="2" type="ORF">PUN28_002177</name>
</gene>
<keyword evidence="1" id="KW-0472">Membrane</keyword>
<sequence length="90" mass="11351">MFIYICFFTTFYFFFFIYFYYFFLHCIKFIMSLLSRGKFNIYVSSSNFALNLKNKNYSDYCGHFCIESLFFKSLFIYLQYYTYFFFICKR</sequence>
<dbReference type="Proteomes" id="UP001430953">
    <property type="component" value="Unassembled WGS sequence"/>
</dbReference>
<name>A0AAW2GT33_9HYME</name>
<evidence type="ECO:0000256" key="1">
    <source>
        <dbReference type="SAM" id="Phobius"/>
    </source>
</evidence>
<keyword evidence="3" id="KW-1185">Reference proteome</keyword>
<keyword evidence="1" id="KW-1133">Transmembrane helix</keyword>
<protein>
    <submittedName>
        <fullName evidence="2">Uncharacterized protein</fullName>
    </submittedName>
</protein>
<evidence type="ECO:0000313" key="2">
    <source>
        <dbReference type="EMBL" id="KAL0130353.1"/>
    </source>
</evidence>
<evidence type="ECO:0000313" key="3">
    <source>
        <dbReference type="Proteomes" id="UP001430953"/>
    </source>
</evidence>
<proteinExistence type="predicted"/>
<organism evidence="2 3">
    <name type="scientific">Cardiocondyla obscurior</name>
    <dbReference type="NCBI Taxonomy" id="286306"/>
    <lineage>
        <taxon>Eukaryota</taxon>
        <taxon>Metazoa</taxon>
        <taxon>Ecdysozoa</taxon>
        <taxon>Arthropoda</taxon>
        <taxon>Hexapoda</taxon>
        <taxon>Insecta</taxon>
        <taxon>Pterygota</taxon>
        <taxon>Neoptera</taxon>
        <taxon>Endopterygota</taxon>
        <taxon>Hymenoptera</taxon>
        <taxon>Apocrita</taxon>
        <taxon>Aculeata</taxon>
        <taxon>Formicoidea</taxon>
        <taxon>Formicidae</taxon>
        <taxon>Myrmicinae</taxon>
        <taxon>Cardiocondyla</taxon>
    </lineage>
</organism>
<feature type="transmembrane region" description="Helical" evidence="1">
    <location>
        <begin position="12"/>
        <end position="31"/>
    </location>
</feature>
<keyword evidence="1" id="KW-0812">Transmembrane</keyword>
<dbReference type="AlphaFoldDB" id="A0AAW2GT33"/>
<accession>A0AAW2GT33</accession>
<dbReference type="EMBL" id="JADYXP020000002">
    <property type="protein sequence ID" value="KAL0130353.1"/>
    <property type="molecule type" value="Genomic_DNA"/>
</dbReference>
<comment type="caution">
    <text evidence="2">The sequence shown here is derived from an EMBL/GenBank/DDBJ whole genome shotgun (WGS) entry which is preliminary data.</text>
</comment>
<reference evidence="2 3" key="1">
    <citation type="submission" date="2023-03" db="EMBL/GenBank/DDBJ databases">
        <title>High recombination rates correlate with genetic variation in Cardiocondyla obscurior ants.</title>
        <authorList>
            <person name="Errbii M."/>
        </authorList>
    </citation>
    <scope>NUCLEOTIDE SEQUENCE [LARGE SCALE GENOMIC DNA]</scope>
    <source>
        <strain evidence="2">Alpha-2009</strain>
        <tissue evidence="2">Whole body</tissue>
    </source>
</reference>